<accession>A0ABP8Z5R4</accession>
<dbReference type="Proteomes" id="UP001499882">
    <property type="component" value="Unassembled WGS sequence"/>
</dbReference>
<reference evidence="3" key="1">
    <citation type="journal article" date="2019" name="Int. J. Syst. Evol. Microbiol.">
        <title>The Global Catalogue of Microorganisms (GCM) 10K type strain sequencing project: providing services to taxonomists for standard genome sequencing and annotation.</title>
        <authorList>
            <consortium name="The Broad Institute Genomics Platform"/>
            <consortium name="The Broad Institute Genome Sequencing Center for Infectious Disease"/>
            <person name="Wu L."/>
            <person name="Ma J."/>
        </authorList>
    </citation>
    <scope>NUCLEOTIDE SEQUENCE [LARGE SCALE GENOMIC DNA]</scope>
    <source>
        <strain evidence="3">JCM 18532</strain>
    </source>
</reference>
<protein>
    <submittedName>
        <fullName evidence="2">Uncharacterized protein</fullName>
    </submittedName>
</protein>
<evidence type="ECO:0000313" key="2">
    <source>
        <dbReference type="EMBL" id="GAA4746723.1"/>
    </source>
</evidence>
<feature type="region of interest" description="Disordered" evidence="1">
    <location>
        <begin position="63"/>
        <end position="82"/>
    </location>
</feature>
<proteinExistence type="predicted"/>
<gene>
    <name evidence="2" type="ORF">GCM10023350_34290</name>
</gene>
<evidence type="ECO:0000313" key="3">
    <source>
        <dbReference type="Proteomes" id="UP001499882"/>
    </source>
</evidence>
<organism evidence="2 3">
    <name type="scientific">Nocardioides endophyticus</name>
    <dbReference type="NCBI Taxonomy" id="1353775"/>
    <lineage>
        <taxon>Bacteria</taxon>
        <taxon>Bacillati</taxon>
        <taxon>Actinomycetota</taxon>
        <taxon>Actinomycetes</taxon>
        <taxon>Propionibacteriales</taxon>
        <taxon>Nocardioidaceae</taxon>
        <taxon>Nocardioides</taxon>
    </lineage>
</organism>
<evidence type="ECO:0000256" key="1">
    <source>
        <dbReference type="SAM" id="MobiDB-lite"/>
    </source>
</evidence>
<name>A0ABP8Z5R4_9ACTN</name>
<feature type="region of interest" description="Disordered" evidence="1">
    <location>
        <begin position="98"/>
        <end position="134"/>
    </location>
</feature>
<dbReference type="EMBL" id="BAABKN010000023">
    <property type="protein sequence ID" value="GAA4746723.1"/>
    <property type="molecule type" value="Genomic_DNA"/>
</dbReference>
<comment type="caution">
    <text evidence="2">The sequence shown here is derived from an EMBL/GenBank/DDBJ whole genome shotgun (WGS) entry which is preliminary data.</text>
</comment>
<keyword evidence="3" id="KW-1185">Reference proteome</keyword>
<sequence length="134" mass="14386">MLYPLSYRRTPPTRVSDWTRIADRAGVAEISAALDLEDLRSKDRGVLPGTAVACLGLAGCQGDEPAGPTPSSIQAFPDPPHVDGPLTVELRSALPLMRGDRRSRPAAGRRCCARRPGRAAPYDGRGTMPRPWVA</sequence>